<protein>
    <submittedName>
        <fullName evidence="1">Uncharacterized protein</fullName>
    </submittedName>
</protein>
<evidence type="ECO:0000313" key="1">
    <source>
        <dbReference type="EMBL" id="RVW00158.1"/>
    </source>
</evidence>
<accession>A0A438AMT2</accession>
<evidence type="ECO:0000313" key="2">
    <source>
        <dbReference type="Proteomes" id="UP000283479"/>
    </source>
</evidence>
<keyword evidence="2" id="KW-1185">Reference proteome</keyword>
<dbReference type="AlphaFoldDB" id="A0A438AMT2"/>
<gene>
    <name evidence="1" type="ORF">EGT50_16080</name>
</gene>
<organism evidence="1 2">
    <name type="scientific">Rhodococcus xishaensis</name>
    <dbReference type="NCBI Taxonomy" id="2487364"/>
    <lineage>
        <taxon>Bacteria</taxon>
        <taxon>Bacillati</taxon>
        <taxon>Actinomycetota</taxon>
        <taxon>Actinomycetes</taxon>
        <taxon>Mycobacteriales</taxon>
        <taxon>Nocardiaceae</taxon>
        <taxon>Rhodococcus</taxon>
    </lineage>
</organism>
<sequence length="67" mass="7335">MTPYWGFEGPIDGGAGVWQNEARSFTKFHFVLGISGKWQIQSPTPCIRVIGSVNGSGRGDDRCSVEF</sequence>
<dbReference type="EMBL" id="RKLO01000007">
    <property type="protein sequence ID" value="RVW00158.1"/>
    <property type="molecule type" value="Genomic_DNA"/>
</dbReference>
<name>A0A438AMT2_9NOCA</name>
<reference evidence="1 2" key="1">
    <citation type="submission" date="2018-11" db="EMBL/GenBank/DDBJ databases">
        <title>Rhodococcus spongicola sp. nov. and Rhodococcus xishaensis sp. nov. from marine sponges.</title>
        <authorList>
            <person name="Li L."/>
            <person name="Lin H.W."/>
        </authorList>
    </citation>
    <scope>NUCLEOTIDE SEQUENCE [LARGE SCALE GENOMIC DNA]</scope>
    <source>
        <strain evidence="1 2">LHW51113</strain>
    </source>
</reference>
<dbReference type="Proteomes" id="UP000283479">
    <property type="component" value="Unassembled WGS sequence"/>
</dbReference>
<comment type="caution">
    <text evidence="1">The sequence shown here is derived from an EMBL/GenBank/DDBJ whole genome shotgun (WGS) entry which is preliminary data.</text>
</comment>
<proteinExistence type="predicted"/>